<keyword evidence="4" id="KW-1185">Reference proteome</keyword>
<evidence type="ECO:0000256" key="1">
    <source>
        <dbReference type="SAM" id="MobiDB-lite"/>
    </source>
</evidence>
<dbReference type="Proteomes" id="UP000011087">
    <property type="component" value="Unassembled WGS sequence"/>
</dbReference>
<protein>
    <submittedName>
        <fullName evidence="2 3">Uncharacterized protein</fullName>
    </submittedName>
</protein>
<proteinExistence type="predicted"/>
<evidence type="ECO:0000313" key="4">
    <source>
        <dbReference type="Proteomes" id="UP000011087"/>
    </source>
</evidence>
<dbReference type="HOGENOM" id="CLU_1009895_0_0_1"/>
<gene>
    <name evidence="2" type="ORF">GUITHDRAFT_100514</name>
</gene>
<accession>L1JZI7</accession>
<dbReference type="GeneID" id="17310225"/>
<dbReference type="EnsemblProtists" id="EKX53528">
    <property type="protein sequence ID" value="EKX53528"/>
    <property type="gene ID" value="GUITHDRAFT_100514"/>
</dbReference>
<feature type="region of interest" description="Disordered" evidence="1">
    <location>
        <begin position="206"/>
        <end position="276"/>
    </location>
</feature>
<dbReference type="KEGG" id="gtt:GUITHDRAFT_100514"/>
<sequence>MSETSKASRSIASASVSIVFQYTLLFEKLKKKPSKFDAAMEVEAARMKQESMDIRLKTSLMKGAFEKQTDMRAALFHDVISSCTENSPAELSESSIVPVQLEEPEDNAVPCDILPYLKAQVYDAVSGLNMDQDVCRHLKLLGLVNNASLSVMHQENMSTLMKFRRQEYDLYFRSQPYNMSPSEAIRTFGSDRELLYATHSSMQVTNQPISQGIKPLHKTSEVDKKSTQRVARPRPKWPKSISLSGDDEDNESRESPVIYRNLSKTKRKHGTQRSNS</sequence>
<feature type="compositionally biased region" description="Basic residues" evidence="1">
    <location>
        <begin position="263"/>
        <end position="276"/>
    </location>
</feature>
<name>L1JZI7_GUITC</name>
<reference evidence="4" key="2">
    <citation type="submission" date="2012-11" db="EMBL/GenBank/DDBJ databases">
        <authorList>
            <person name="Kuo A."/>
            <person name="Curtis B.A."/>
            <person name="Tanifuji G."/>
            <person name="Burki F."/>
            <person name="Gruber A."/>
            <person name="Irimia M."/>
            <person name="Maruyama S."/>
            <person name="Arias M.C."/>
            <person name="Ball S.G."/>
            <person name="Gile G.H."/>
            <person name="Hirakawa Y."/>
            <person name="Hopkins J.F."/>
            <person name="Rensing S.A."/>
            <person name="Schmutz J."/>
            <person name="Symeonidi A."/>
            <person name="Elias M."/>
            <person name="Eveleigh R.J."/>
            <person name="Herman E.K."/>
            <person name="Klute M.J."/>
            <person name="Nakayama T."/>
            <person name="Obornik M."/>
            <person name="Reyes-Prieto A."/>
            <person name="Armbrust E.V."/>
            <person name="Aves S.J."/>
            <person name="Beiko R.G."/>
            <person name="Coutinho P."/>
            <person name="Dacks J.B."/>
            <person name="Durnford D.G."/>
            <person name="Fast N.M."/>
            <person name="Green B.R."/>
            <person name="Grisdale C."/>
            <person name="Hempe F."/>
            <person name="Henrissat B."/>
            <person name="Hoppner M.P."/>
            <person name="Ishida K.-I."/>
            <person name="Kim E."/>
            <person name="Koreny L."/>
            <person name="Kroth P.G."/>
            <person name="Liu Y."/>
            <person name="Malik S.-B."/>
            <person name="Maier U.G."/>
            <person name="McRose D."/>
            <person name="Mock T."/>
            <person name="Neilson J.A."/>
            <person name="Onodera N.T."/>
            <person name="Poole A.M."/>
            <person name="Pritham E.J."/>
            <person name="Richards T.A."/>
            <person name="Rocap G."/>
            <person name="Roy S.W."/>
            <person name="Sarai C."/>
            <person name="Schaack S."/>
            <person name="Shirato S."/>
            <person name="Slamovits C.H."/>
            <person name="Spencer D.F."/>
            <person name="Suzuki S."/>
            <person name="Worden A.Z."/>
            <person name="Zauner S."/>
            <person name="Barry K."/>
            <person name="Bell C."/>
            <person name="Bharti A.K."/>
            <person name="Crow J.A."/>
            <person name="Grimwood J."/>
            <person name="Kramer R."/>
            <person name="Lindquist E."/>
            <person name="Lucas S."/>
            <person name="Salamov A."/>
            <person name="McFadden G.I."/>
            <person name="Lane C.E."/>
            <person name="Keeling P.J."/>
            <person name="Gray M.W."/>
            <person name="Grigoriev I.V."/>
            <person name="Archibald J.M."/>
        </authorList>
    </citation>
    <scope>NUCLEOTIDE SEQUENCE</scope>
    <source>
        <strain evidence="4">CCMP2712</strain>
    </source>
</reference>
<organism evidence="2">
    <name type="scientific">Guillardia theta (strain CCMP2712)</name>
    <name type="common">Cryptophyte</name>
    <dbReference type="NCBI Taxonomy" id="905079"/>
    <lineage>
        <taxon>Eukaryota</taxon>
        <taxon>Cryptophyceae</taxon>
        <taxon>Pyrenomonadales</taxon>
        <taxon>Geminigeraceae</taxon>
        <taxon>Guillardia</taxon>
    </lineage>
</organism>
<dbReference type="RefSeq" id="XP_005840508.1">
    <property type="nucleotide sequence ID" value="XM_005840451.1"/>
</dbReference>
<dbReference type="PaxDb" id="55529-EKX53528"/>
<dbReference type="AlphaFoldDB" id="L1JZI7"/>
<reference evidence="2 4" key="1">
    <citation type="journal article" date="2012" name="Nature">
        <title>Algal genomes reveal evolutionary mosaicism and the fate of nucleomorphs.</title>
        <authorList>
            <consortium name="DOE Joint Genome Institute"/>
            <person name="Curtis B.A."/>
            <person name="Tanifuji G."/>
            <person name="Burki F."/>
            <person name="Gruber A."/>
            <person name="Irimia M."/>
            <person name="Maruyama S."/>
            <person name="Arias M.C."/>
            <person name="Ball S.G."/>
            <person name="Gile G.H."/>
            <person name="Hirakawa Y."/>
            <person name="Hopkins J.F."/>
            <person name="Kuo A."/>
            <person name="Rensing S.A."/>
            <person name="Schmutz J."/>
            <person name="Symeonidi A."/>
            <person name="Elias M."/>
            <person name="Eveleigh R.J."/>
            <person name="Herman E.K."/>
            <person name="Klute M.J."/>
            <person name="Nakayama T."/>
            <person name="Obornik M."/>
            <person name="Reyes-Prieto A."/>
            <person name="Armbrust E.V."/>
            <person name="Aves S.J."/>
            <person name="Beiko R.G."/>
            <person name="Coutinho P."/>
            <person name="Dacks J.B."/>
            <person name="Durnford D.G."/>
            <person name="Fast N.M."/>
            <person name="Green B.R."/>
            <person name="Grisdale C.J."/>
            <person name="Hempel F."/>
            <person name="Henrissat B."/>
            <person name="Hoppner M.P."/>
            <person name="Ishida K."/>
            <person name="Kim E."/>
            <person name="Koreny L."/>
            <person name="Kroth P.G."/>
            <person name="Liu Y."/>
            <person name="Malik S.B."/>
            <person name="Maier U.G."/>
            <person name="McRose D."/>
            <person name="Mock T."/>
            <person name="Neilson J.A."/>
            <person name="Onodera N.T."/>
            <person name="Poole A.M."/>
            <person name="Pritham E.J."/>
            <person name="Richards T.A."/>
            <person name="Rocap G."/>
            <person name="Roy S.W."/>
            <person name="Sarai C."/>
            <person name="Schaack S."/>
            <person name="Shirato S."/>
            <person name="Slamovits C.H."/>
            <person name="Spencer D.F."/>
            <person name="Suzuki S."/>
            <person name="Worden A.Z."/>
            <person name="Zauner S."/>
            <person name="Barry K."/>
            <person name="Bell C."/>
            <person name="Bharti A.K."/>
            <person name="Crow J.A."/>
            <person name="Grimwood J."/>
            <person name="Kramer R."/>
            <person name="Lindquist E."/>
            <person name="Lucas S."/>
            <person name="Salamov A."/>
            <person name="McFadden G.I."/>
            <person name="Lane C.E."/>
            <person name="Keeling P.J."/>
            <person name="Gray M.W."/>
            <person name="Grigoriev I.V."/>
            <person name="Archibald J.M."/>
        </authorList>
    </citation>
    <scope>NUCLEOTIDE SEQUENCE</scope>
    <source>
        <strain evidence="2 4">CCMP2712</strain>
    </source>
</reference>
<evidence type="ECO:0000313" key="3">
    <source>
        <dbReference type="EnsemblProtists" id="EKX53528"/>
    </source>
</evidence>
<evidence type="ECO:0000313" key="2">
    <source>
        <dbReference type="EMBL" id="EKX53528.1"/>
    </source>
</evidence>
<dbReference type="EMBL" id="JH992969">
    <property type="protein sequence ID" value="EKX53528.1"/>
    <property type="molecule type" value="Genomic_DNA"/>
</dbReference>
<reference evidence="3" key="3">
    <citation type="submission" date="2016-03" db="UniProtKB">
        <authorList>
            <consortium name="EnsemblProtists"/>
        </authorList>
    </citation>
    <scope>IDENTIFICATION</scope>
</reference>